<dbReference type="AlphaFoldDB" id="A0A2S8PWE9"/>
<accession>A0A2S8PWE9</accession>
<feature type="transmembrane region" description="Helical" evidence="1">
    <location>
        <begin position="129"/>
        <end position="149"/>
    </location>
</feature>
<proteinExistence type="predicted"/>
<evidence type="ECO:0000256" key="1">
    <source>
        <dbReference type="SAM" id="Phobius"/>
    </source>
</evidence>
<keyword evidence="1" id="KW-0472">Membrane</keyword>
<gene>
    <name evidence="2" type="ORF">C6H66_20220</name>
</gene>
<reference evidence="2 3" key="1">
    <citation type="submission" date="2018-02" db="EMBL/GenBank/DDBJ databases">
        <title>Five New Genomes of Indian Photorhabdus Isolates TSA.</title>
        <authorList>
            <person name="Dubay B."/>
            <person name="Somvanshi V.S."/>
        </authorList>
    </citation>
    <scope>NUCLEOTIDE SEQUENCE [LARGE SCALE GENOMIC DNA]</scope>
    <source>
        <strain evidence="2 3">H1</strain>
    </source>
</reference>
<feature type="transmembrane region" description="Helical" evidence="1">
    <location>
        <begin position="51"/>
        <end position="72"/>
    </location>
</feature>
<organism evidence="2 3">
    <name type="scientific">Photorhabdus hindustanensis</name>
    <dbReference type="NCBI Taxonomy" id="2918802"/>
    <lineage>
        <taxon>Bacteria</taxon>
        <taxon>Pseudomonadati</taxon>
        <taxon>Pseudomonadota</taxon>
        <taxon>Gammaproteobacteria</taxon>
        <taxon>Enterobacterales</taxon>
        <taxon>Morganellaceae</taxon>
        <taxon>Photorhabdus</taxon>
    </lineage>
</organism>
<protein>
    <submittedName>
        <fullName evidence="2">Uncharacterized protein</fullName>
    </submittedName>
</protein>
<keyword evidence="1" id="KW-0812">Transmembrane</keyword>
<feature type="transmembrane region" description="Helical" evidence="1">
    <location>
        <begin position="103"/>
        <end position="123"/>
    </location>
</feature>
<keyword evidence="3" id="KW-1185">Reference proteome</keyword>
<sequence>MFRIYKQNLEQKNYYKSQIRIKGIFRKETICSNIFTAYVISMIVFKFNNPLLIYVDYAMAIMLVTTLISMSVKTSREFNILIIGYQPEDINYSNEKIKTSRKVLISITLITFSILMWISISYLSSIIRYNFSLKVFLLMIISISIYLIMRMFNQRVLTMHE</sequence>
<dbReference type="Proteomes" id="UP000239550">
    <property type="component" value="Unassembled WGS sequence"/>
</dbReference>
<evidence type="ECO:0000313" key="2">
    <source>
        <dbReference type="EMBL" id="PQQ23300.1"/>
    </source>
</evidence>
<evidence type="ECO:0000313" key="3">
    <source>
        <dbReference type="Proteomes" id="UP000239550"/>
    </source>
</evidence>
<name>A0A2S8PWE9_9GAMM</name>
<keyword evidence="1" id="KW-1133">Transmembrane helix</keyword>
<comment type="caution">
    <text evidence="2">The sequence shown here is derived from an EMBL/GenBank/DDBJ whole genome shotgun (WGS) entry which is preliminary data.</text>
</comment>
<feature type="transmembrane region" description="Helical" evidence="1">
    <location>
        <begin position="29"/>
        <end position="45"/>
    </location>
</feature>
<dbReference type="EMBL" id="PUWT01000060">
    <property type="protein sequence ID" value="PQQ23300.1"/>
    <property type="molecule type" value="Genomic_DNA"/>
</dbReference>